<dbReference type="RefSeq" id="WP_345919070.1">
    <property type="nucleotide sequence ID" value="NZ_JBDIVE010000003.1"/>
</dbReference>
<feature type="transmembrane region" description="Helical" evidence="1">
    <location>
        <begin position="153"/>
        <end position="178"/>
    </location>
</feature>
<comment type="caution">
    <text evidence="2">The sequence shown here is derived from an EMBL/GenBank/DDBJ whole genome shotgun (WGS) entry which is preliminary data.</text>
</comment>
<accession>A0ABU9YX41</accession>
<evidence type="ECO:0000256" key="1">
    <source>
        <dbReference type="SAM" id="Phobius"/>
    </source>
</evidence>
<dbReference type="EMBL" id="JBDIVE010000003">
    <property type="protein sequence ID" value="MEN3068300.1"/>
    <property type="molecule type" value="Genomic_DNA"/>
</dbReference>
<keyword evidence="1" id="KW-1133">Transmembrane helix</keyword>
<gene>
    <name evidence="2" type="ORF">ABDB84_07395</name>
</gene>
<feature type="transmembrane region" description="Helical" evidence="1">
    <location>
        <begin position="6"/>
        <end position="27"/>
    </location>
</feature>
<feature type="transmembrane region" description="Helical" evidence="1">
    <location>
        <begin position="71"/>
        <end position="91"/>
    </location>
</feature>
<feature type="transmembrane region" description="Helical" evidence="1">
    <location>
        <begin position="34"/>
        <end position="51"/>
    </location>
</feature>
<dbReference type="Pfam" id="PF02325">
    <property type="entry name" value="CCB3_YggT"/>
    <property type="match status" value="2"/>
</dbReference>
<keyword evidence="1" id="KW-0472">Membrane</keyword>
<evidence type="ECO:0000313" key="3">
    <source>
        <dbReference type="Proteomes" id="UP001410394"/>
    </source>
</evidence>
<dbReference type="InterPro" id="IPR003425">
    <property type="entry name" value="CCB3/YggT"/>
</dbReference>
<protein>
    <submittedName>
        <fullName evidence="2">YggT family protein</fullName>
    </submittedName>
</protein>
<evidence type="ECO:0000313" key="2">
    <source>
        <dbReference type="EMBL" id="MEN3068300.1"/>
    </source>
</evidence>
<feature type="transmembrane region" description="Helical" evidence="1">
    <location>
        <begin position="112"/>
        <end position="133"/>
    </location>
</feature>
<dbReference type="Proteomes" id="UP001410394">
    <property type="component" value="Unassembled WGS sequence"/>
</dbReference>
<reference evidence="2 3" key="1">
    <citation type="journal article" date="2018" name="Int. J. Syst. Evol. Microbiol.">
        <title>Uliginosibacterium sediminicola sp. nov., isolated from freshwater sediment.</title>
        <authorList>
            <person name="Hwang W.M."/>
            <person name="Kim S.M."/>
            <person name="Kang K."/>
            <person name="Ahn T.Y."/>
        </authorList>
    </citation>
    <scope>NUCLEOTIDE SEQUENCE [LARGE SCALE GENOMIC DNA]</scope>
    <source>
        <strain evidence="2 3">M1-21</strain>
    </source>
</reference>
<name>A0ABU9YX41_9RHOO</name>
<sequence length="181" mass="19890">MLIQILVYLLQTVIGFFTMVLLVRTVMRWMRISFINQVGQFILATTNWAVLPAQRFLPMVGRLDTSALVPAWLLQAVLVAIIALLQGYGLADPVALAVKALLGGAIELLRSALYLLMFVVIISAVISWVNPYSPIAPTVNQLTRPFLDPIRKIVPPVANVDLSPLVLLVVVQILLIVLGQL</sequence>
<keyword evidence="1" id="KW-0812">Transmembrane</keyword>
<organism evidence="2 3">
    <name type="scientific">Uliginosibacterium sediminicola</name>
    <dbReference type="NCBI Taxonomy" id="2024550"/>
    <lineage>
        <taxon>Bacteria</taxon>
        <taxon>Pseudomonadati</taxon>
        <taxon>Pseudomonadota</taxon>
        <taxon>Betaproteobacteria</taxon>
        <taxon>Rhodocyclales</taxon>
        <taxon>Zoogloeaceae</taxon>
        <taxon>Uliginosibacterium</taxon>
    </lineage>
</organism>
<keyword evidence="3" id="KW-1185">Reference proteome</keyword>
<proteinExistence type="predicted"/>